<comment type="caution">
    <text evidence="2">The sequence shown here is derived from an EMBL/GenBank/DDBJ whole genome shotgun (WGS) entry which is preliminary data.</text>
</comment>
<feature type="transmembrane region" description="Helical" evidence="1">
    <location>
        <begin position="54"/>
        <end position="71"/>
    </location>
</feature>
<gene>
    <name evidence="2" type="ORF">AB8U03_17705</name>
</gene>
<keyword evidence="1" id="KW-0472">Membrane</keyword>
<organism evidence="2 3">
    <name type="scientific">Clostridium moutaii</name>
    <dbReference type="NCBI Taxonomy" id="3240932"/>
    <lineage>
        <taxon>Bacteria</taxon>
        <taxon>Bacillati</taxon>
        <taxon>Bacillota</taxon>
        <taxon>Clostridia</taxon>
        <taxon>Eubacteriales</taxon>
        <taxon>Clostridiaceae</taxon>
        <taxon>Clostridium</taxon>
    </lineage>
</organism>
<dbReference type="Pfam" id="PF18159">
    <property type="entry name" value="S_4TM"/>
    <property type="match status" value="1"/>
</dbReference>
<dbReference type="Proteomes" id="UP001564657">
    <property type="component" value="Unassembled WGS sequence"/>
</dbReference>
<proteinExistence type="predicted"/>
<protein>
    <submittedName>
        <fullName evidence="2">S-4TM family putative pore-forming effector</fullName>
    </submittedName>
</protein>
<sequence>MNNDINKEQNKKEYLRYRFVSRKLYSEEKKYRNFIIIIGVVTYLIGLIPSLKNMRLISIIPIIWLVASEIFKRVKSNIHLRAVEYHEYCDRRMFGLTELENLLDNKDILFQEAIDITEDEKEKKLFEDMIKKENKISINNWYNDFSGLPLDIAIIMTQDENITWERKQRESYRMLLNFVIIALGSISILAIFYKTNDMLNVIFAVPILLEIVLLILDNCDNIKKCRFIQRKVGKSYNEIRNNGKNYNVKFMENICNEIQFKIYENRKDSIPVPDIVYYMFRSRLQKQSNLYMKNIKEEMLNALK</sequence>
<keyword evidence="1" id="KW-0812">Transmembrane</keyword>
<dbReference type="RefSeq" id="WP_369705883.1">
    <property type="nucleotide sequence ID" value="NZ_JBGEWD010000035.1"/>
</dbReference>
<dbReference type="InterPro" id="IPR049920">
    <property type="entry name" value="IK1_05631-like"/>
</dbReference>
<evidence type="ECO:0000313" key="3">
    <source>
        <dbReference type="Proteomes" id="UP001564657"/>
    </source>
</evidence>
<feature type="transmembrane region" description="Helical" evidence="1">
    <location>
        <begin position="199"/>
        <end position="216"/>
    </location>
</feature>
<reference evidence="2 3" key="1">
    <citation type="submission" date="2024-08" db="EMBL/GenBank/DDBJ databases">
        <title>Clostridium lapicellarii sp. nov., and Clostridium renhuaiense sp. nov., two species isolated from the mud in a fermentation cellar used for producing sauce-flavour Chinese liquors.</title>
        <authorList>
            <person name="Yang F."/>
            <person name="Wang H."/>
            <person name="Chen L.Q."/>
            <person name="Zhou N."/>
            <person name="Lu J.J."/>
            <person name="Pu X.X."/>
            <person name="Wan B."/>
            <person name="Wang L."/>
            <person name="Liu S.J."/>
        </authorList>
    </citation>
    <scope>NUCLEOTIDE SEQUENCE [LARGE SCALE GENOMIC DNA]</scope>
    <source>
        <strain evidence="2 3">MT-5</strain>
    </source>
</reference>
<feature type="transmembrane region" description="Helical" evidence="1">
    <location>
        <begin position="174"/>
        <end position="193"/>
    </location>
</feature>
<evidence type="ECO:0000313" key="2">
    <source>
        <dbReference type="EMBL" id="MEY8001988.1"/>
    </source>
</evidence>
<accession>A0ABV4BT81</accession>
<keyword evidence="3" id="KW-1185">Reference proteome</keyword>
<dbReference type="EMBL" id="JBGEWD010000035">
    <property type="protein sequence ID" value="MEY8001988.1"/>
    <property type="molecule type" value="Genomic_DNA"/>
</dbReference>
<evidence type="ECO:0000256" key="1">
    <source>
        <dbReference type="SAM" id="Phobius"/>
    </source>
</evidence>
<keyword evidence="1" id="KW-1133">Transmembrane helix</keyword>
<feature type="transmembrane region" description="Helical" evidence="1">
    <location>
        <begin position="31"/>
        <end position="48"/>
    </location>
</feature>
<name>A0ABV4BT81_9CLOT</name>